<geneLocation type="mitochondrion" evidence="1"/>
<proteinExistence type="predicted"/>
<keyword evidence="1" id="KW-0496">Mitochondrion</keyword>
<dbReference type="AlphaFoldDB" id="A0A117NHA6"/>
<reference evidence="1" key="1">
    <citation type="journal article" date="2015" name="Genome Biol. Evol.">
        <title>Organellar Genomes of White Spruce (Picea glauca): Assembly and Annotation.</title>
        <authorList>
            <person name="Jackman S.D."/>
            <person name="Warren R.L."/>
            <person name="Gibb E.A."/>
            <person name="Vandervalk B.P."/>
            <person name="Mohamadi H."/>
            <person name="Chu J."/>
            <person name="Raymond A."/>
            <person name="Pleasance S."/>
            <person name="Coope R."/>
            <person name="Wildung M.R."/>
            <person name="Ritland C.E."/>
            <person name="Bousquet J."/>
            <person name="Jones S.J."/>
            <person name="Bohlmann J."/>
            <person name="Birol I."/>
        </authorList>
    </citation>
    <scope>NUCLEOTIDE SEQUENCE [LARGE SCALE GENOMIC DNA]</scope>
    <source>
        <tissue evidence="1">Flushing bud</tissue>
    </source>
</reference>
<accession>A0A117NHA6</accession>
<protein>
    <submittedName>
        <fullName evidence="1">Uncharacterized protein</fullName>
    </submittedName>
</protein>
<evidence type="ECO:0000313" key="1">
    <source>
        <dbReference type="EMBL" id="KUM48065.1"/>
    </source>
</evidence>
<dbReference type="EMBL" id="LKAM01000006">
    <property type="protein sequence ID" value="KUM48065.1"/>
    <property type="molecule type" value="Genomic_DNA"/>
</dbReference>
<name>A0A117NHA6_PICGL</name>
<comment type="caution">
    <text evidence="1">The sequence shown here is derived from an EMBL/GenBank/DDBJ whole genome shotgun (WGS) entry which is preliminary data.</text>
</comment>
<organism evidence="1">
    <name type="scientific">Picea glauca</name>
    <name type="common">White spruce</name>
    <name type="synonym">Pinus glauca</name>
    <dbReference type="NCBI Taxonomy" id="3330"/>
    <lineage>
        <taxon>Eukaryota</taxon>
        <taxon>Viridiplantae</taxon>
        <taxon>Streptophyta</taxon>
        <taxon>Embryophyta</taxon>
        <taxon>Tracheophyta</taxon>
        <taxon>Spermatophyta</taxon>
        <taxon>Pinopsida</taxon>
        <taxon>Pinidae</taxon>
        <taxon>Conifers I</taxon>
        <taxon>Pinales</taxon>
        <taxon>Pinaceae</taxon>
        <taxon>Picea</taxon>
    </lineage>
</organism>
<gene>
    <name evidence="1" type="ORF">ABT39_MTgene5061</name>
</gene>
<sequence length="53" mass="6140">MRNYVIYKVDPTESVRSPHPISNLVIIARLDDRRARKGVIRLAKLRIGIDKLI</sequence>